<evidence type="ECO:0000256" key="2">
    <source>
        <dbReference type="ARBA" id="ARBA00022801"/>
    </source>
</evidence>
<dbReference type="CDD" id="cd00840">
    <property type="entry name" value="MPP_Mre11_N"/>
    <property type="match status" value="1"/>
</dbReference>
<evidence type="ECO:0000259" key="4">
    <source>
        <dbReference type="Pfam" id="PF00149"/>
    </source>
</evidence>
<dbReference type="PANTHER" id="PTHR30337:SF0">
    <property type="entry name" value="NUCLEASE SBCCD SUBUNIT D"/>
    <property type="match status" value="1"/>
</dbReference>
<dbReference type="SUPFAM" id="SSF56300">
    <property type="entry name" value="Metallo-dependent phosphatases"/>
    <property type="match status" value="1"/>
</dbReference>
<gene>
    <name evidence="5" type="ORF">LCGC14_0515720</name>
</gene>
<keyword evidence="3" id="KW-0269">Exonuclease</keyword>
<evidence type="ECO:0000256" key="3">
    <source>
        <dbReference type="ARBA" id="ARBA00022839"/>
    </source>
</evidence>
<evidence type="ECO:0000313" key="5">
    <source>
        <dbReference type="EMBL" id="KKN62077.1"/>
    </source>
</evidence>
<dbReference type="InterPro" id="IPR029052">
    <property type="entry name" value="Metallo-depent_PP-like"/>
</dbReference>
<dbReference type="InterPro" id="IPR050535">
    <property type="entry name" value="DNA_Repair-Maintenance_Comp"/>
</dbReference>
<dbReference type="Pfam" id="PF00149">
    <property type="entry name" value="Metallophos"/>
    <property type="match status" value="1"/>
</dbReference>
<dbReference type="AlphaFoldDB" id="A0A0F9SIE6"/>
<organism evidence="5">
    <name type="scientific">marine sediment metagenome</name>
    <dbReference type="NCBI Taxonomy" id="412755"/>
    <lineage>
        <taxon>unclassified sequences</taxon>
        <taxon>metagenomes</taxon>
        <taxon>ecological metagenomes</taxon>
    </lineage>
</organism>
<proteinExistence type="predicted"/>
<evidence type="ECO:0000256" key="1">
    <source>
        <dbReference type="ARBA" id="ARBA00022722"/>
    </source>
</evidence>
<keyword evidence="2" id="KW-0378">Hydrolase</keyword>
<dbReference type="EMBL" id="LAZR01000636">
    <property type="protein sequence ID" value="KKN62077.1"/>
    <property type="molecule type" value="Genomic_DNA"/>
</dbReference>
<dbReference type="Gene3D" id="3.60.21.10">
    <property type="match status" value="1"/>
</dbReference>
<reference evidence="5" key="1">
    <citation type="journal article" date="2015" name="Nature">
        <title>Complex archaea that bridge the gap between prokaryotes and eukaryotes.</title>
        <authorList>
            <person name="Spang A."/>
            <person name="Saw J.H."/>
            <person name="Jorgensen S.L."/>
            <person name="Zaremba-Niedzwiedzka K."/>
            <person name="Martijn J."/>
            <person name="Lind A.E."/>
            <person name="van Eijk R."/>
            <person name="Schleper C."/>
            <person name="Guy L."/>
            <person name="Ettema T.J."/>
        </authorList>
    </citation>
    <scope>NUCLEOTIDE SEQUENCE</scope>
</reference>
<comment type="caution">
    <text evidence="5">The sequence shown here is derived from an EMBL/GenBank/DDBJ whole genome shotgun (WGS) entry which is preliminary data.</text>
</comment>
<dbReference type="InterPro" id="IPR004843">
    <property type="entry name" value="Calcineurin-like_PHP"/>
</dbReference>
<dbReference type="PANTHER" id="PTHR30337">
    <property type="entry name" value="COMPONENT OF ATP-DEPENDENT DSDNA EXONUCLEASE"/>
    <property type="match status" value="1"/>
</dbReference>
<dbReference type="InterPro" id="IPR041796">
    <property type="entry name" value="Mre11_N"/>
</dbReference>
<keyword evidence="1" id="KW-0540">Nuclease</keyword>
<protein>
    <recommendedName>
        <fullName evidence="4">Calcineurin-like phosphoesterase domain-containing protein</fullName>
    </recommendedName>
</protein>
<feature type="domain" description="Calcineurin-like phosphoesterase" evidence="4">
    <location>
        <begin position="26"/>
        <end position="244"/>
    </location>
</feature>
<sequence length="398" mass="46366">MTLNNITTIASVNIEKLQREKIKIVKFIHASDIHLGCQQYRNSHLSEDYIKAFQEILSIAKEQWVDFIILGGDVFTSLEILPGNLLKIINILTEFRFYTDEKIPIIAIEGNHDIRRYTFTKKLVKQGQSWLKLIASFGLIILLDANLNARPIEMFKYYNHDLKKGGKIQIKNVVIYGIRYIGQEPVEYLSNIRAAIEKKEGVFNILLQHYGIEGQMENIPGVKIREVEILKDKIDYLALGHFHRQFIVNDWIYNPGSSEATSSIDTSFKRGIFLVEVFKDEIFKKSIKIIRLNNRSHQWQTIFVSKQQKNKQELYNEVINKLEKVFRYSDTNIKPSDSEMPILNLILKGEEPSKSCKIKINDLRELLCNTFPIIDVKIYQKFTKQTSTLDKYLLKCIN</sequence>
<name>A0A0F9SIE6_9ZZZZ</name>
<accession>A0A0F9SIE6</accession>
<dbReference type="GO" id="GO:0004527">
    <property type="term" value="F:exonuclease activity"/>
    <property type="evidence" value="ECO:0007669"/>
    <property type="project" value="UniProtKB-KW"/>
</dbReference>